<dbReference type="GO" id="GO:0004252">
    <property type="term" value="F:serine-type endopeptidase activity"/>
    <property type="evidence" value="ECO:0007669"/>
    <property type="project" value="InterPro"/>
</dbReference>
<dbReference type="Gene3D" id="2.30.42.10">
    <property type="match status" value="2"/>
</dbReference>
<feature type="binding site" evidence="15">
    <location>
        <position position="144"/>
    </location>
    <ligand>
        <name>substrate</name>
    </ligand>
</feature>
<dbReference type="CDD" id="cd10839">
    <property type="entry name" value="cpPDZ1_DegP-like"/>
    <property type="match status" value="1"/>
</dbReference>
<evidence type="ECO:0000256" key="9">
    <source>
        <dbReference type="ARBA" id="ARBA00022764"/>
    </source>
</evidence>
<dbReference type="EMBL" id="DXHV01000044">
    <property type="protein sequence ID" value="HIW00359.1"/>
    <property type="molecule type" value="Genomic_DNA"/>
</dbReference>
<evidence type="ECO:0000256" key="5">
    <source>
        <dbReference type="ARBA" id="ARBA00013958"/>
    </source>
</evidence>
<evidence type="ECO:0000256" key="11">
    <source>
        <dbReference type="ARBA" id="ARBA00022825"/>
    </source>
</evidence>
<dbReference type="InterPro" id="IPR011782">
    <property type="entry name" value="Pept_S1C_Do"/>
</dbReference>
<dbReference type="NCBIfam" id="TIGR02037">
    <property type="entry name" value="degP_htrA_DO"/>
    <property type="match status" value="1"/>
</dbReference>
<evidence type="ECO:0000256" key="1">
    <source>
        <dbReference type="ARBA" id="ARBA00001772"/>
    </source>
</evidence>
<reference evidence="19" key="2">
    <citation type="submission" date="2021-04" db="EMBL/GenBank/DDBJ databases">
        <authorList>
            <person name="Gilroy R."/>
        </authorList>
    </citation>
    <scope>NUCLEOTIDE SEQUENCE</scope>
    <source>
        <strain evidence="19">ChiHecec2B26-446</strain>
    </source>
</reference>
<evidence type="ECO:0000256" key="7">
    <source>
        <dbReference type="ARBA" id="ARBA00022729"/>
    </source>
</evidence>
<sequence>MRNPVSLFTACLLALVLIAAQNVSAGSLPEFTELATKCGPAVVNINTEKTTKAAGPEDFFGEMFRNMPPGFERFFEPFGRGGKRPHVNKQKSLGSGFLISADGYIVTNFHVVDGADVIRVTLDEKAAEGRTVKATLVGSDEETDLALLKIEVKEELPFLKFGNSDNLKVGEWVLAIGNPFGLDHSVTAGILSAKGRRINAGAFDNFLQTDASINPGNSGGPLINMNGEVIGINTAIIASGQGIGFAIPSNMASDIISQVRSGKKVSRGWLGIVIQDVDEPTAQALGLPDHKGAMVVSVQPGQPAEKGGMKDGDIIRKIDGQTVEDRDELLRIVASRKPGTEAKVEVLREGAAKTLTVKLGDRSSNLEGGLSSAPGSETDKSEGTLGLTVRPLKPEEAQQLDISGGVVILDIDQDKPAASTDLRPGDVIVKANMKPVKTVQELSRIVKQEGVKRGAVLLQINRRGDLIFRTVELAQK</sequence>
<feature type="binding site" evidence="15">
    <location>
        <position position="110"/>
    </location>
    <ligand>
        <name>substrate</name>
    </ligand>
</feature>
<keyword evidence="8" id="KW-0677">Repeat</keyword>
<keyword evidence="7 17" id="KW-0732">Signal</keyword>
<dbReference type="Pfam" id="PF13365">
    <property type="entry name" value="Trypsin_2"/>
    <property type="match status" value="1"/>
</dbReference>
<feature type="domain" description="PDZ" evidence="18">
    <location>
        <begin position="264"/>
        <end position="350"/>
    </location>
</feature>
<comment type="subcellular location">
    <subcellularLocation>
        <location evidence="2">Periplasm</location>
    </subcellularLocation>
</comment>
<evidence type="ECO:0000256" key="15">
    <source>
        <dbReference type="PIRSR" id="PIRSR611782-2"/>
    </source>
</evidence>
<evidence type="ECO:0000256" key="6">
    <source>
        <dbReference type="ARBA" id="ARBA00022670"/>
    </source>
</evidence>
<dbReference type="InterPro" id="IPR001478">
    <property type="entry name" value="PDZ"/>
</dbReference>
<keyword evidence="11" id="KW-0720">Serine protease</keyword>
<dbReference type="SMART" id="SM00228">
    <property type="entry name" value="PDZ"/>
    <property type="match status" value="2"/>
</dbReference>
<dbReference type="InterPro" id="IPR001940">
    <property type="entry name" value="Peptidase_S1C"/>
</dbReference>
<feature type="active site" description="Charge relay system" evidence="14">
    <location>
        <position position="110"/>
    </location>
</feature>
<evidence type="ECO:0000256" key="13">
    <source>
        <dbReference type="ARBA" id="ARBA00032850"/>
    </source>
</evidence>
<evidence type="ECO:0000313" key="20">
    <source>
        <dbReference type="Proteomes" id="UP000886752"/>
    </source>
</evidence>
<name>A0A9D1PX35_9BACT</name>
<dbReference type="Proteomes" id="UP000886752">
    <property type="component" value="Unassembled WGS sequence"/>
</dbReference>
<keyword evidence="10" id="KW-0378">Hydrolase</keyword>
<dbReference type="Gene3D" id="2.40.10.120">
    <property type="match status" value="1"/>
</dbReference>
<evidence type="ECO:0000256" key="4">
    <source>
        <dbReference type="ARBA" id="ARBA00013035"/>
    </source>
</evidence>
<dbReference type="SUPFAM" id="SSF50494">
    <property type="entry name" value="Trypsin-like serine proteases"/>
    <property type="match status" value="1"/>
</dbReference>
<dbReference type="InterPro" id="IPR036034">
    <property type="entry name" value="PDZ_sf"/>
</dbReference>
<accession>A0A9D1PX35</accession>
<evidence type="ECO:0000256" key="10">
    <source>
        <dbReference type="ARBA" id="ARBA00022801"/>
    </source>
</evidence>
<evidence type="ECO:0000313" key="19">
    <source>
        <dbReference type="EMBL" id="HIW00359.1"/>
    </source>
</evidence>
<dbReference type="PROSITE" id="PS50106">
    <property type="entry name" value="PDZ"/>
    <property type="match status" value="2"/>
</dbReference>
<protein>
    <recommendedName>
        <fullName evidence="5">Probable periplasmic serine endoprotease DegP-like</fullName>
        <ecNumber evidence="4">3.4.21.107</ecNumber>
    </recommendedName>
    <alternativeName>
        <fullName evidence="13">Protease Do</fullName>
    </alternativeName>
</protein>
<dbReference type="PRINTS" id="PR00834">
    <property type="entry name" value="PROTEASES2C"/>
</dbReference>
<feature type="region of interest" description="Disordered" evidence="16">
    <location>
        <begin position="363"/>
        <end position="384"/>
    </location>
</feature>
<evidence type="ECO:0000256" key="16">
    <source>
        <dbReference type="SAM" id="MobiDB-lite"/>
    </source>
</evidence>
<dbReference type="AlphaFoldDB" id="A0A9D1PX35"/>
<evidence type="ECO:0000256" key="12">
    <source>
        <dbReference type="ARBA" id="ARBA00023016"/>
    </source>
</evidence>
<feature type="active site" description="Charge relay system" evidence="14">
    <location>
        <position position="144"/>
    </location>
</feature>
<dbReference type="Pfam" id="PF13180">
    <property type="entry name" value="PDZ_2"/>
    <property type="match status" value="2"/>
</dbReference>
<dbReference type="EC" id="3.4.21.107" evidence="4"/>
<dbReference type="InterPro" id="IPR009003">
    <property type="entry name" value="Peptidase_S1_PA"/>
</dbReference>
<evidence type="ECO:0000256" key="3">
    <source>
        <dbReference type="ARBA" id="ARBA00010541"/>
    </source>
</evidence>
<feature type="binding site" evidence="15">
    <location>
        <position position="48"/>
    </location>
    <ligand>
        <name>substrate</name>
    </ligand>
</feature>
<keyword evidence="9" id="KW-0574">Periplasm</keyword>
<feature type="active site" description="Charge relay system" evidence="14">
    <location>
        <position position="218"/>
    </location>
</feature>
<keyword evidence="6" id="KW-0645">Protease</keyword>
<dbReference type="PANTHER" id="PTHR22939">
    <property type="entry name" value="SERINE PROTEASE FAMILY S1C HTRA-RELATED"/>
    <property type="match status" value="1"/>
</dbReference>
<feature type="chain" id="PRO_5039335673" description="Probable periplasmic serine endoprotease DegP-like" evidence="17">
    <location>
        <begin position="26"/>
        <end position="476"/>
    </location>
</feature>
<feature type="signal peptide" evidence="17">
    <location>
        <begin position="1"/>
        <end position="25"/>
    </location>
</feature>
<evidence type="ECO:0000256" key="2">
    <source>
        <dbReference type="ARBA" id="ARBA00004418"/>
    </source>
</evidence>
<feature type="binding site" evidence="15">
    <location>
        <begin position="216"/>
        <end position="218"/>
    </location>
    <ligand>
        <name>substrate</name>
    </ligand>
</feature>
<feature type="binding site" evidence="15">
    <location>
        <begin position="234"/>
        <end position="238"/>
    </location>
    <ligand>
        <name>substrate</name>
    </ligand>
</feature>
<organism evidence="19 20">
    <name type="scientific">Candidatus Desulfovibrio intestinipullorum</name>
    <dbReference type="NCBI Taxonomy" id="2838536"/>
    <lineage>
        <taxon>Bacteria</taxon>
        <taxon>Pseudomonadati</taxon>
        <taxon>Thermodesulfobacteriota</taxon>
        <taxon>Desulfovibrionia</taxon>
        <taxon>Desulfovibrionales</taxon>
        <taxon>Desulfovibrionaceae</taxon>
        <taxon>Desulfovibrio</taxon>
    </lineage>
</organism>
<evidence type="ECO:0000259" key="18">
    <source>
        <dbReference type="PROSITE" id="PS50106"/>
    </source>
</evidence>
<reference evidence="19" key="1">
    <citation type="journal article" date="2021" name="PeerJ">
        <title>Extensive microbial diversity within the chicken gut microbiome revealed by metagenomics and culture.</title>
        <authorList>
            <person name="Gilroy R."/>
            <person name="Ravi A."/>
            <person name="Getino M."/>
            <person name="Pursley I."/>
            <person name="Horton D.L."/>
            <person name="Alikhan N.F."/>
            <person name="Baker D."/>
            <person name="Gharbi K."/>
            <person name="Hall N."/>
            <person name="Watson M."/>
            <person name="Adriaenssens E.M."/>
            <person name="Foster-Nyarko E."/>
            <person name="Jarju S."/>
            <person name="Secka A."/>
            <person name="Antonio M."/>
            <person name="Oren A."/>
            <person name="Chaudhuri R.R."/>
            <person name="La Ragione R."/>
            <person name="Hildebrand F."/>
            <person name="Pallen M.J."/>
        </authorList>
    </citation>
    <scope>NUCLEOTIDE SEQUENCE</scope>
    <source>
        <strain evidence="19">ChiHecec2B26-446</strain>
    </source>
</reference>
<dbReference type="SUPFAM" id="SSF50156">
    <property type="entry name" value="PDZ domain-like"/>
    <property type="match status" value="2"/>
</dbReference>
<evidence type="ECO:0000256" key="17">
    <source>
        <dbReference type="SAM" id="SignalP"/>
    </source>
</evidence>
<gene>
    <name evidence="19" type="ORF">H9894_04140</name>
</gene>
<proteinExistence type="inferred from homology"/>
<feature type="domain" description="PDZ" evidence="18">
    <location>
        <begin position="381"/>
        <end position="443"/>
    </location>
</feature>
<dbReference type="GO" id="GO:0006508">
    <property type="term" value="P:proteolysis"/>
    <property type="evidence" value="ECO:0007669"/>
    <property type="project" value="UniProtKB-KW"/>
</dbReference>
<comment type="catalytic activity">
    <reaction evidence="1">
        <text>Acts on substrates that are at least partially unfolded. The cleavage site P1 residue is normally between a pair of hydrophobic residues, such as Val-|-Val.</text>
        <dbReference type="EC" id="3.4.21.107"/>
    </reaction>
</comment>
<keyword evidence="12" id="KW-0346">Stress response</keyword>
<comment type="similarity">
    <text evidence="3">Belongs to the peptidase S1C family.</text>
</comment>
<evidence type="ECO:0000256" key="14">
    <source>
        <dbReference type="PIRSR" id="PIRSR611782-1"/>
    </source>
</evidence>
<evidence type="ECO:0000256" key="8">
    <source>
        <dbReference type="ARBA" id="ARBA00022737"/>
    </source>
</evidence>
<dbReference type="PANTHER" id="PTHR22939:SF130">
    <property type="entry name" value="PERIPLASMIC SERINE ENDOPROTEASE DEGP-LIKE-RELATED"/>
    <property type="match status" value="1"/>
</dbReference>
<comment type="caution">
    <text evidence="19">The sequence shown here is derived from an EMBL/GenBank/DDBJ whole genome shotgun (WGS) entry which is preliminary data.</text>
</comment>